<sequence length="586" mass="64510">MLPHGKGRLKFAVVRKKLPLACLVFVLAACSPALPEDSESTEPPTPFAPTEPSAPVDPPSPPVGTACEAPPVLPAAPEIALPVAEAWVSAEELTVQAAGFENSGSVAPERARFEIWSVEAGAPVGLVWSASVNAPASLAEVRLADGAFMAGVRALSERERYAVRVRYAYVPEPCEVWGEWSAWRFFRADDASGELFDEGQVLEFHLDIPPDSWAAMNAEAVPPDCVPHERQDYRATLRLGERVFENVGVHVKGGCGSARSLEGKASFKVDLEWDDPETPGCPESRELFGRKNFTFDNNVQDHSQMNARLGYAFFRELGMPAPRAASVRLFVNGEYWGLYTHVESIDRKFLARWFEDKSGALYEGSYWCDLVPENVPAPGEDPSGFCLERKLSGGGACGSGASGDGYAPLRELTRRLAALPKGGFYPEVQAFFDYDQFLTTWSIEGVIAHWDGYSFDTRNNYRVYQDPSTGRWSLLSGGIDQTFGHRLGRGAGLEQNPWDVAGVLAVRCMEEADCRAAIATRMEEVTQAFETAGLEARARDIRSQIASDAHADPRKESSNAQFDKAVEETLRFIRERPARMRQFLEQ</sequence>
<proteinExistence type="predicted"/>
<protein>
    <recommendedName>
        <fullName evidence="5">CotH protein</fullName>
    </recommendedName>
</protein>
<dbReference type="KEGG" id="mbd:MEBOL_002457"/>
<dbReference type="InterPro" id="IPR014867">
    <property type="entry name" value="Spore_coat_CotH_CotH2/3/7"/>
</dbReference>
<accession>A0A250ICR6</accession>
<feature type="chain" id="PRO_5013236286" description="CotH protein" evidence="2">
    <location>
        <begin position="36"/>
        <end position="586"/>
    </location>
</feature>
<evidence type="ECO:0000313" key="4">
    <source>
        <dbReference type="Proteomes" id="UP000217289"/>
    </source>
</evidence>
<gene>
    <name evidence="3" type="ORF">MEBOL_002457</name>
</gene>
<dbReference type="EMBL" id="CP022163">
    <property type="protein sequence ID" value="ATB29008.1"/>
    <property type="molecule type" value="Genomic_DNA"/>
</dbReference>
<evidence type="ECO:0000256" key="1">
    <source>
        <dbReference type="SAM" id="MobiDB-lite"/>
    </source>
</evidence>
<evidence type="ECO:0000256" key="2">
    <source>
        <dbReference type="SAM" id="SignalP"/>
    </source>
</evidence>
<dbReference type="Proteomes" id="UP000217289">
    <property type="component" value="Chromosome"/>
</dbReference>
<name>A0A250ICR6_9BACT</name>
<feature type="signal peptide" evidence="2">
    <location>
        <begin position="1"/>
        <end position="35"/>
    </location>
</feature>
<reference evidence="3 4" key="1">
    <citation type="submission" date="2017-06" db="EMBL/GenBank/DDBJ databases">
        <authorList>
            <person name="Kim H.J."/>
            <person name="Triplett B.A."/>
        </authorList>
    </citation>
    <scope>NUCLEOTIDE SEQUENCE [LARGE SCALE GENOMIC DNA]</scope>
    <source>
        <strain evidence="3 4">DSM 14713</strain>
    </source>
</reference>
<dbReference type="PANTHER" id="PTHR40050:SF1">
    <property type="entry name" value="INNER SPORE COAT PROTEIN H"/>
    <property type="match status" value="1"/>
</dbReference>
<keyword evidence="2" id="KW-0732">Signal</keyword>
<dbReference type="AlphaFoldDB" id="A0A250ICR6"/>
<organism evidence="3 4">
    <name type="scientific">Melittangium boletus DSM 14713</name>
    <dbReference type="NCBI Taxonomy" id="1294270"/>
    <lineage>
        <taxon>Bacteria</taxon>
        <taxon>Pseudomonadati</taxon>
        <taxon>Myxococcota</taxon>
        <taxon>Myxococcia</taxon>
        <taxon>Myxococcales</taxon>
        <taxon>Cystobacterineae</taxon>
        <taxon>Archangiaceae</taxon>
        <taxon>Melittangium</taxon>
    </lineage>
</organism>
<feature type="region of interest" description="Disordered" evidence="1">
    <location>
        <begin position="35"/>
        <end position="65"/>
    </location>
</feature>
<evidence type="ECO:0008006" key="5">
    <source>
        <dbReference type="Google" id="ProtNLM"/>
    </source>
</evidence>
<evidence type="ECO:0000313" key="3">
    <source>
        <dbReference type="EMBL" id="ATB29008.1"/>
    </source>
</evidence>
<dbReference type="Pfam" id="PF08757">
    <property type="entry name" value="CotH"/>
    <property type="match status" value="1"/>
</dbReference>
<dbReference type="PANTHER" id="PTHR40050">
    <property type="entry name" value="INNER SPORE COAT PROTEIN H"/>
    <property type="match status" value="1"/>
</dbReference>
<keyword evidence="4" id="KW-1185">Reference proteome</keyword>
<dbReference type="PROSITE" id="PS51257">
    <property type="entry name" value="PROKAR_LIPOPROTEIN"/>
    <property type="match status" value="1"/>
</dbReference>